<evidence type="ECO:0000313" key="2">
    <source>
        <dbReference type="EMBL" id="CAK6972555.1"/>
    </source>
</evidence>
<gene>
    <name evidence="2" type="ORF">FSCOSCO3_A037249</name>
</gene>
<keyword evidence="1" id="KW-0472">Membrane</keyword>
<sequence length="155" mass="17422">MNTDSSVVRSTQLLFITAPLAGAQSELQHGQFYFPLFFFPFFLSFFLAGLVSIFFAVNFSGWLDFCTSLLSCESLPELLSSALPARPKPLHFSRSQHFEHTVENTKTKLINFSDCKKTVGGFTEARAIYINAEGVCVRNESCNLEEKSISRKRCT</sequence>
<proteinExistence type="predicted"/>
<comment type="caution">
    <text evidence="2">The sequence shown here is derived from an EMBL/GenBank/DDBJ whole genome shotgun (WGS) entry which is preliminary data.</text>
</comment>
<keyword evidence="3" id="KW-1185">Reference proteome</keyword>
<dbReference type="Proteomes" id="UP001314229">
    <property type="component" value="Unassembled WGS sequence"/>
</dbReference>
<keyword evidence="1" id="KW-1133">Transmembrane helix</keyword>
<evidence type="ECO:0000256" key="1">
    <source>
        <dbReference type="SAM" id="Phobius"/>
    </source>
</evidence>
<organism evidence="2 3">
    <name type="scientific">Scomber scombrus</name>
    <name type="common">Atlantic mackerel</name>
    <name type="synonym">Scomber vernalis</name>
    <dbReference type="NCBI Taxonomy" id="13677"/>
    <lineage>
        <taxon>Eukaryota</taxon>
        <taxon>Metazoa</taxon>
        <taxon>Chordata</taxon>
        <taxon>Craniata</taxon>
        <taxon>Vertebrata</taxon>
        <taxon>Euteleostomi</taxon>
        <taxon>Actinopterygii</taxon>
        <taxon>Neopterygii</taxon>
        <taxon>Teleostei</taxon>
        <taxon>Neoteleostei</taxon>
        <taxon>Acanthomorphata</taxon>
        <taxon>Pelagiaria</taxon>
        <taxon>Scombriformes</taxon>
        <taxon>Scombridae</taxon>
        <taxon>Scomber</taxon>
    </lineage>
</organism>
<evidence type="ECO:0000313" key="3">
    <source>
        <dbReference type="Proteomes" id="UP001314229"/>
    </source>
</evidence>
<dbReference type="AlphaFoldDB" id="A0AAV1PM94"/>
<accession>A0AAV1PM94</accession>
<protein>
    <submittedName>
        <fullName evidence="2">Uncharacterized protein</fullName>
    </submittedName>
</protein>
<name>A0AAV1PM94_SCOSC</name>
<keyword evidence="1" id="KW-0812">Transmembrane</keyword>
<reference evidence="2 3" key="1">
    <citation type="submission" date="2024-01" db="EMBL/GenBank/DDBJ databases">
        <authorList>
            <person name="Alioto T."/>
            <person name="Alioto T."/>
            <person name="Gomez Garrido J."/>
        </authorList>
    </citation>
    <scope>NUCLEOTIDE SEQUENCE [LARGE SCALE GENOMIC DNA]</scope>
</reference>
<feature type="transmembrane region" description="Helical" evidence="1">
    <location>
        <begin position="33"/>
        <end position="57"/>
    </location>
</feature>
<dbReference type="EMBL" id="CAWUFR010000205">
    <property type="protein sequence ID" value="CAK6972555.1"/>
    <property type="molecule type" value="Genomic_DNA"/>
</dbReference>